<keyword evidence="3" id="KW-1185">Reference proteome</keyword>
<protein>
    <recommendedName>
        <fullName evidence="5">Protein G12</fullName>
    </recommendedName>
</protein>
<dbReference type="Bgee" id="FBgn0245861">
    <property type="expression patterns" value="Expressed in insect adult head and 2 other cell types or tissues"/>
</dbReference>
<gene>
    <name evidence="4" type="primary">LOC6898245</name>
</gene>
<dbReference type="KEGG" id="dpo:6898245"/>
<dbReference type="Pfam" id="PF06757">
    <property type="entry name" value="Ins_allergen_rp"/>
    <property type="match status" value="1"/>
</dbReference>
<dbReference type="GeneID" id="6898245"/>
<dbReference type="PANTHER" id="PTHR21163:SF1">
    <property type="entry name" value="PROTEIN G12"/>
    <property type="match status" value="1"/>
</dbReference>
<organism evidence="3 4">
    <name type="scientific">Drosophila pseudoobscura pseudoobscura</name>
    <name type="common">Fruit fly</name>
    <dbReference type="NCBI Taxonomy" id="46245"/>
    <lineage>
        <taxon>Eukaryota</taxon>
        <taxon>Metazoa</taxon>
        <taxon>Ecdysozoa</taxon>
        <taxon>Arthropoda</taxon>
        <taxon>Hexapoda</taxon>
        <taxon>Insecta</taxon>
        <taxon>Pterygota</taxon>
        <taxon>Neoptera</taxon>
        <taxon>Endopterygota</taxon>
        <taxon>Diptera</taxon>
        <taxon>Brachycera</taxon>
        <taxon>Muscomorpha</taxon>
        <taxon>Ephydroidea</taxon>
        <taxon>Drosophilidae</taxon>
        <taxon>Drosophila</taxon>
        <taxon>Sophophora</taxon>
    </lineage>
</organism>
<evidence type="ECO:0008006" key="5">
    <source>
        <dbReference type="Google" id="ProtNLM"/>
    </source>
</evidence>
<dbReference type="RefSeq" id="XP_002138311.1">
    <property type="nucleotide sequence ID" value="XM_002138275.3"/>
</dbReference>
<evidence type="ECO:0000256" key="1">
    <source>
        <dbReference type="SAM" id="MobiDB-lite"/>
    </source>
</evidence>
<dbReference type="OMA" id="FGYHIRH"/>
<feature type="signal peptide" evidence="2">
    <location>
        <begin position="1"/>
        <end position="32"/>
    </location>
</feature>
<evidence type="ECO:0000256" key="2">
    <source>
        <dbReference type="SAM" id="SignalP"/>
    </source>
</evidence>
<feature type="region of interest" description="Disordered" evidence="1">
    <location>
        <begin position="64"/>
        <end position="121"/>
    </location>
</feature>
<feature type="compositionally biased region" description="Low complexity" evidence="1">
    <location>
        <begin position="94"/>
        <end position="107"/>
    </location>
</feature>
<dbReference type="InterPro" id="IPR010629">
    <property type="entry name" value="Ins_allergen"/>
</dbReference>
<dbReference type="InParanoid" id="A0A6I8V3X5"/>
<reference evidence="3" key="1">
    <citation type="submission" date="2024-06" db="UniProtKB">
        <authorList>
            <consortium name="RefSeq"/>
        </authorList>
    </citation>
    <scope>NUCLEOTIDE SEQUENCE [LARGE SCALE GENOMIC DNA]</scope>
    <source>
        <strain evidence="3">MV2-25</strain>
    </source>
</reference>
<name>A0A6I8V3X5_DROPS</name>
<dbReference type="Proteomes" id="UP000001819">
    <property type="component" value="Chromosome 3"/>
</dbReference>
<dbReference type="PANTHER" id="PTHR21163">
    <property type="entry name" value="PROTEIN G12"/>
    <property type="match status" value="1"/>
</dbReference>
<evidence type="ECO:0000313" key="4">
    <source>
        <dbReference type="RefSeq" id="XP_002138311.1"/>
    </source>
</evidence>
<feature type="chain" id="PRO_5026350491" description="Protein G12" evidence="2">
    <location>
        <begin position="33"/>
        <end position="317"/>
    </location>
</feature>
<accession>A0A6I8V3X5</accession>
<sequence>MRVQRIPLLLQCPHLLLMALCATSICLSMGHSDEIVMVEDLIKVEETGQPEDNSSTIALITLSESGSDEAEDKDESSQSNVSDDLIFLSNKNKSQSQLSEDTSTSEEQSAEEQPPEESPAAQPIDLSAFVALIPAREVQSIASHYYHHDAEVQRAYAFLSTSFVAIKHQMLQLPEVLAFTRYLNASGLDVLKIMDSLAKASKPSSLDLPTNSAAANASDWGSTTTREPLNGLHGLVDSILDVLPQDQLLATFFDKTESDKQFAALVDSIGTPKFAKILSNLQNSVPLRNLIFVMHSNGIYVERIVESLKSYFFLASF</sequence>
<evidence type="ECO:0000313" key="3">
    <source>
        <dbReference type="Proteomes" id="UP000001819"/>
    </source>
</evidence>
<keyword evidence="2" id="KW-0732">Signal</keyword>
<reference evidence="4" key="2">
    <citation type="submission" date="2025-08" db="UniProtKB">
        <authorList>
            <consortium name="RefSeq"/>
        </authorList>
    </citation>
    <scope>IDENTIFICATION</scope>
    <source>
        <strain evidence="4">MV-25-SWS-2005</strain>
        <tissue evidence="4">Whole body</tissue>
    </source>
</reference>
<proteinExistence type="predicted"/>
<dbReference type="AlphaFoldDB" id="A0A6I8V3X5"/>